<keyword evidence="1" id="KW-0812">Transmembrane</keyword>
<sequence>PSVQAIYSEVRECHLVMCANTRCRTQFCWVCGHPVKNLNHFAGSFCRIGYDDLYRGVYLLRFIYSTSLPVLILLFPWILTLLFVLFPFSIIFALPIALSIQIYKSA</sequence>
<feature type="transmembrane region" description="Helical" evidence="1">
    <location>
        <begin position="57"/>
        <end position="78"/>
    </location>
</feature>
<keyword evidence="3" id="KW-1185">Reference proteome</keyword>
<name>A0A8R1V5N9_PRIPA</name>
<reference evidence="3" key="1">
    <citation type="journal article" date="2008" name="Nat. Genet.">
        <title>The Pristionchus pacificus genome provides a unique perspective on nematode lifestyle and parasitism.</title>
        <authorList>
            <person name="Dieterich C."/>
            <person name="Clifton S.W."/>
            <person name="Schuster L.N."/>
            <person name="Chinwalla A."/>
            <person name="Delehaunty K."/>
            <person name="Dinkelacker I."/>
            <person name="Fulton L."/>
            <person name="Fulton R."/>
            <person name="Godfrey J."/>
            <person name="Minx P."/>
            <person name="Mitreva M."/>
            <person name="Roeseler W."/>
            <person name="Tian H."/>
            <person name="Witte H."/>
            <person name="Yang S.P."/>
            <person name="Wilson R.K."/>
            <person name="Sommer R.J."/>
        </authorList>
    </citation>
    <scope>NUCLEOTIDE SEQUENCE [LARGE SCALE GENOMIC DNA]</scope>
    <source>
        <strain evidence="3">PS312</strain>
    </source>
</reference>
<dbReference type="Proteomes" id="UP000005239">
    <property type="component" value="Unassembled WGS sequence"/>
</dbReference>
<dbReference type="SUPFAM" id="SSF57850">
    <property type="entry name" value="RING/U-box"/>
    <property type="match status" value="1"/>
</dbReference>
<evidence type="ECO:0000313" key="3">
    <source>
        <dbReference type="Proteomes" id="UP000005239"/>
    </source>
</evidence>
<gene>
    <name evidence="2" type="primary">WBGene00304308</name>
</gene>
<proteinExistence type="predicted"/>
<dbReference type="OrthoDB" id="10009520at2759"/>
<evidence type="ECO:0000256" key="1">
    <source>
        <dbReference type="SAM" id="Phobius"/>
    </source>
</evidence>
<accession>A0A8R1V5N9</accession>
<keyword evidence="1" id="KW-0472">Membrane</keyword>
<feature type="transmembrane region" description="Helical" evidence="1">
    <location>
        <begin position="84"/>
        <end position="103"/>
    </location>
</feature>
<dbReference type="AlphaFoldDB" id="A0A8R1V5N9"/>
<reference evidence="2" key="2">
    <citation type="submission" date="2022-06" db="UniProtKB">
        <authorList>
            <consortium name="EnsemblMetazoa"/>
        </authorList>
    </citation>
    <scope>IDENTIFICATION</scope>
    <source>
        <strain evidence="2">PS312</strain>
    </source>
</reference>
<evidence type="ECO:0008006" key="4">
    <source>
        <dbReference type="Google" id="ProtNLM"/>
    </source>
</evidence>
<protein>
    <recommendedName>
        <fullName evidence="4">IBR domain-containing protein</fullName>
    </recommendedName>
</protein>
<dbReference type="EnsemblMetazoa" id="PPA46529.1">
    <property type="protein sequence ID" value="PPA46529.1"/>
    <property type="gene ID" value="WBGene00304308"/>
</dbReference>
<keyword evidence="1" id="KW-1133">Transmembrane helix</keyword>
<evidence type="ECO:0000313" key="2">
    <source>
        <dbReference type="EnsemblMetazoa" id="PPA46529.1"/>
    </source>
</evidence>
<organism evidence="2 3">
    <name type="scientific">Pristionchus pacificus</name>
    <name type="common">Parasitic nematode worm</name>
    <dbReference type="NCBI Taxonomy" id="54126"/>
    <lineage>
        <taxon>Eukaryota</taxon>
        <taxon>Metazoa</taxon>
        <taxon>Ecdysozoa</taxon>
        <taxon>Nematoda</taxon>
        <taxon>Chromadorea</taxon>
        <taxon>Rhabditida</taxon>
        <taxon>Rhabditina</taxon>
        <taxon>Diplogasteromorpha</taxon>
        <taxon>Diplogasteroidea</taxon>
        <taxon>Neodiplogasteridae</taxon>
        <taxon>Pristionchus</taxon>
    </lineage>
</organism>